<gene>
    <name evidence="5" type="ORF">HRR80_005538</name>
</gene>
<organism evidence="5 6">
    <name type="scientific">Exophiala dermatitidis</name>
    <name type="common">Black yeast-like fungus</name>
    <name type="synonym">Wangiella dermatitidis</name>
    <dbReference type="NCBI Taxonomy" id="5970"/>
    <lineage>
        <taxon>Eukaryota</taxon>
        <taxon>Fungi</taxon>
        <taxon>Dikarya</taxon>
        <taxon>Ascomycota</taxon>
        <taxon>Pezizomycotina</taxon>
        <taxon>Eurotiomycetes</taxon>
        <taxon>Chaetothyriomycetidae</taxon>
        <taxon>Chaetothyriales</taxon>
        <taxon>Herpotrichiellaceae</taxon>
        <taxon>Exophiala</taxon>
    </lineage>
</organism>
<dbReference type="GO" id="GO:0005737">
    <property type="term" value="C:cytoplasm"/>
    <property type="evidence" value="ECO:0007669"/>
    <property type="project" value="TreeGrafter"/>
</dbReference>
<dbReference type="EC" id="2.7.1.82" evidence="3"/>
<dbReference type="CDD" id="cd05157">
    <property type="entry name" value="ETNK_euk"/>
    <property type="match status" value="1"/>
</dbReference>
<comment type="caution">
    <text evidence="5">The sequence shown here is derived from an EMBL/GenBank/DDBJ whole genome shotgun (WGS) entry which is preliminary data.</text>
</comment>
<comment type="similarity">
    <text evidence="2">Belongs to the choline/ethanolamine kinase family.</text>
</comment>
<evidence type="ECO:0000313" key="6">
    <source>
        <dbReference type="Proteomes" id="UP001161757"/>
    </source>
</evidence>
<evidence type="ECO:0000313" key="5">
    <source>
        <dbReference type="EMBL" id="KAJ8990763.1"/>
    </source>
</evidence>
<dbReference type="InterPro" id="IPR011009">
    <property type="entry name" value="Kinase-like_dom_sf"/>
</dbReference>
<reference evidence="5" key="1">
    <citation type="submission" date="2023-01" db="EMBL/GenBank/DDBJ databases">
        <title>Exophiala dermititidis isolated from Cystic Fibrosis Patient.</title>
        <authorList>
            <person name="Kurbessoian T."/>
            <person name="Crocker A."/>
            <person name="Murante D."/>
            <person name="Hogan D.A."/>
            <person name="Stajich J.E."/>
        </authorList>
    </citation>
    <scope>NUCLEOTIDE SEQUENCE</scope>
    <source>
        <strain evidence="5">Ex8</strain>
    </source>
</reference>
<dbReference type="Gene3D" id="3.90.1200.10">
    <property type="match status" value="2"/>
</dbReference>
<evidence type="ECO:0000256" key="2">
    <source>
        <dbReference type="ARBA" id="ARBA00038211"/>
    </source>
</evidence>
<dbReference type="Pfam" id="PF01633">
    <property type="entry name" value="Choline_kinase"/>
    <property type="match status" value="1"/>
</dbReference>
<dbReference type="Gene3D" id="3.30.200.20">
    <property type="entry name" value="Phosphorylase Kinase, domain 1"/>
    <property type="match status" value="1"/>
</dbReference>
<dbReference type="SUPFAM" id="SSF56112">
    <property type="entry name" value="Protein kinase-like (PK-like)"/>
    <property type="match status" value="1"/>
</dbReference>
<dbReference type="AlphaFoldDB" id="A0AAN6IUG9"/>
<dbReference type="GO" id="GO:0004305">
    <property type="term" value="F:ethanolamine kinase activity"/>
    <property type="evidence" value="ECO:0007669"/>
    <property type="project" value="UniProtKB-EC"/>
</dbReference>
<evidence type="ECO:0000256" key="1">
    <source>
        <dbReference type="ARBA" id="ARBA00037883"/>
    </source>
</evidence>
<dbReference type="Proteomes" id="UP001161757">
    <property type="component" value="Unassembled WGS sequence"/>
</dbReference>
<sequence length="423" mass="47584">MGAPNGITNGETPPLPYIDLEFDNKNVDESARALVYRIQPKWRDAPGQLEIVKFTDGITNTLLKVAKYLPGQSQAEVDRDSILLRAYGNHTEILIDRDREARSHALAADRNLAPPLLARFKNGLLYRYIIGQVCSPQDLISEPVWRAVAKRLGEWHARLPVTSMVPDRDANGAVDGVDGASEPAPGSEPQHCSHPAARKTAQNIWEVMQKWTDALPCDTPKQRARKELLQNELNRSIRDLDSGRGPGTNGLVFGHCDLLSANVIMLPPKDKNSSSSISGDGTIEVSFIDYEYATPCPAAFDIANHFAEWGGYDCDYNMLPTRSVRRQFLQDYLESYKAHSDILVPNDMLDVLHDEVDRYRGMPGLYWGIWALIQATISQIDFDYASYAEVRLGEYFAWRAEQDGHRAKEGSEMPLRERRWAEN</sequence>
<dbReference type="PANTHER" id="PTHR22603">
    <property type="entry name" value="CHOLINE/ETHANOALAMINE KINASE"/>
    <property type="match status" value="1"/>
</dbReference>
<evidence type="ECO:0000256" key="3">
    <source>
        <dbReference type="ARBA" id="ARBA00038874"/>
    </source>
</evidence>
<comment type="pathway">
    <text evidence="1">Phospholipid metabolism; phosphatidylethanolamine biosynthesis; phosphatidylethanolamine from ethanolamine: step 1/3.</text>
</comment>
<evidence type="ECO:0000256" key="4">
    <source>
        <dbReference type="SAM" id="MobiDB-lite"/>
    </source>
</evidence>
<proteinExistence type="inferred from homology"/>
<dbReference type="PANTHER" id="PTHR22603:SF66">
    <property type="entry name" value="ETHANOLAMINE KINASE"/>
    <property type="match status" value="1"/>
</dbReference>
<feature type="region of interest" description="Disordered" evidence="4">
    <location>
        <begin position="176"/>
        <end position="195"/>
    </location>
</feature>
<dbReference type="GO" id="GO:0006646">
    <property type="term" value="P:phosphatidylethanolamine biosynthetic process"/>
    <property type="evidence" value="ECO:0007669"/>
    <property type="project" value="TreeGrafter"/>
</dbReference>
<accession>A0AAN6IUG9</accession>
<protein>
    <recommendedName>
        <fullName evidence="3">ethanolamine kinase</fullName>
        <ecNumber evidence="3">2.7.1.82</ecNumber>
    </recommendedName>
</protein>
<dbReference type="EMBL" id="JAJGCB010000010">
    <property type="protein sequence ID" value="KAJ8990763.1"/>
    <property type="molecule type" value="Genomic_DNA"/>
</dbReference>
<name>A0AAN6IUG9_EXODE</name>